<name>A0ABS9BKX2_9BACT</name>
<organism evidence="1 2">
    <name type="scientific">Flavihumibacter fluminis</name>
    <dbReference type="NCBI Taxonomy" id="2909236"/>
    <lineage>
        <taxon>Bacteria</taxon>
        <taxon>Pseudomonadati</taxon>
        <taxon>Bacteroidota</taxon>
        <taxon>Chitinophagia</taxon>
        <taxon>Chitinophagales</taxon>
        <taxon>Chitinophagaceae</taxon>
        <taxon>Flavihumibacter</taxon>
    </lineage>
</organism>
<dbReference type="RefSeq" id="WP_234867433.1">
    <property type="nucleotide sequence ID" value="NZ_JAKEVY010000004.1"/>
</dbReference>
<accession>A0ABS9BKX2</accession>
<proteinExistence type="predicted"/>
<evidence type="ECO:0000313" key="1">
    <source>
        <dbReference type="EMBL" id="MCF1716338.1"/>
    </source>
</evidence>
<comment type="caution">
    <text evidence="1">The sequence shown here is derived from an EMBL/GenBank/DDBJ whole genome shotgun (WGS) entry which is preliminary data.</text>
</comment>
<evidence type="ECO:0000313" key="2">
    <source>
        <dbReference type="Proteomes" id="UP001200145"/>
    </source>
</evidence>
<dbReference type="EMBL" id="JAKEVY010000004">
    <property type="protein sequence ID" value="MCF1716338.1"/>
    <property type="molecule type" value="Genomic_DNA"/>
</dbReference>
<keyword evidence="2" id="KW-1185">Reference proteome</keyword>
<protein>
    <submittedName>
        <fullName evidence="1">Uncharacterized protein</fullName>
    </submittedName>
</protein>
<sequence length="61" mass="7009">MKKLLLPLAISCWNTPNYAQLKEQMNQYIDSIFKIDPNNPVSGFAITVIKDCIVTLKQSYF</sequence>
<dbReference type="Proteomes" id="UP001200145">
    <property type="component" value="Unassembled WGS sequence"/>
</dbReference>
<gene>
    <name evidence="1" type="ORF">L0U88_16975</name>
</gene>
<reference evidence="1 2" key="1">
    <citation type="submission" date="2022-01" db="EMBL/GenBank/DDBJ databases">
        <title>Flavihumibacter sp. nov., isolated from sediment of a river.</title>
        <authorList>
            <person name="Liu H."/>
        </authorList>
    </citation>
    <scope>NUCLEOTIDE SEQUENCE [LARGE SCALE GENOMIC DNA]</scope>
    <source>
        <strain evidence="1 2">RY-1</strain>
    </source>
</reference>